<feature type="domain" description="HTH gntR-type" evidence="4">
    <location>
        <begin position="19"/>
        <end position="86"/>
    </location>
</feature>
<accession>A0A4V6PXR2</accession>
<sequence length="243" mass="27707">MSSVHAKDKETAPRKLAKGSGAQQIYTVLRREILTLELPPGKFLDESQLAERFNLSRSPVREALIRLSGDGLVIGTSNRTNQVAPLDIAQFPKYIESLDVAQRMVCRLAAQLRSDADVEMILAAQKAYEKSVKPKNYLAMSEANKAYHNAIGQASKNPYVSDFYRRLLDEGQRMLHLHYEFIMEDEHSKLNHSEHSGLTQAIIDQDADLAEQMAHEHTELFRDRFINFLQKGYLFNFSINVNR</sequence>
<protein>
    <submittedName>
        <fullName evidence="5">DNA-binding GntR family transcriptional regulator</fullName>
    </submittedName>
</protein>
<evidence type="ECO:0000256" key="3">
    <source>
        <dbReference type="ARBA" id="ARBA00023163"/>
    </source>
</evidence>
<dbReference type="Gene3D" id="1.20.120.530">
    <property type="entry name" value="GntR ligand-binding domain-like"/>
    <property type="match status" value="1"/>
</dbReference>
<dbReference type="SMART" id="SM00345">
    <property type="entry name" value="HTH_GNTR"/>
    <property type="match status" value="1"/>
</dbReference>
<evidence type="ECO:0000313" key="6">
    <source>
        <dbReference type="Proteomes" id="UP000295729"/>
    </source>
</evidence>
<dbReference type="InterPro" id="IPR000524">
    <property type="entry name" value="Tscrpt_reg_HTH_GntR"/>
</dbReference>
<evidence type="ECO:0000313" key="5">
    <source>
        <dbReference type="EMBL" id="TDR14921.1"/>
    </source>
</evidence>
<dbReference type="Gene3D" id="1.10.10.10">
    <property type="entry name" value="Winged helix-like DNA-binding domain superfamily/Winged helix DNA-binding domain"/>
    <property type="match status" value="1"/>
</dbReference>
<dbReference type="InterPro" id="IPR036390">
    <property type="entry name" value="WH_DNA-bd_sf"/>
</dbReference>
<keyword evidence="1" id="KW-0805">Transcription regulation</keyword>
<dbReference type="GO" id="GO:0003677">
    <property type="term" value="F:DNA binding"/>
    <property type="evidence" value="ECO:0007669"/>
    <property type="project" value="UniProtKB-KW"/>
</dbReference>
<dbReference type="Pfam" id="PF07729">
    <property type="entry name" value="FCD"/>
    <property type="match status" value="1"/>
</dbReference>
<dbReference type="AlphaFoldDB" id="A0A4V6PXR2"/>
<dbReference type="InterPro" id="IPR008920">
    <property type="entry name" value="TF_FadR/GntR_C"/>
</dbReference>
<dbReference type="PANTHER" id="PTHR43537">
    <property type="entry name" value="TRANSCRIPTIONAL REGULATOR, GNTR FAMILY"/>
    <property type="match status" value="1"/>
</dbReference>
<dbReference type="RefSeq" id="WP_133559561.1">
    <property type="nucleotide sequence ID" value="NZ_JAJGNH010000004.1"/>
</dbReference>
<dbReference type="PRINTS" id="PR00035">
    <property type="entry name" value="HTHGNTR"/>
</dbReference>
<dbReference type="SMART" id="SM00895">
    <property type="entry name" value="FCD"/>
    <property type="match status" value="1"/>
</dbReference>
<gene>
    <name evidence="5" type="ORF">C8D85_0271</name>
</gene>
<keyword evidence="3" id="KW-0804">Transcription</keyword>
<keyword evidence="2 5" id="KW-0238">DNA-binding</keyword>
<dbReference type="CDD" id="cd07377">
    <property type="entry name" value="WHTH_GntR"/>
    <property type="match status" value="1"/>
</dbReference>
<dbReference type="Pfam" id="PF00392">
    <property type="entry name" value="GntR"/>
    <property type="match status" value="1"/>
</dbReference>
<dbReference type="InterPro" id="IPR011711">
    <property type="entry name" value="GntR_C"/>
</dbReference>
<proteinExistence type="predicted"/>
<comment type="caution">
    <text evidence="5">The sequence shown here is derived from an EMBL/GenBank/DDBJ whole genome shotgun (WGS) entry which is preliminary data.</text>
</comment>
<dbReference type="InterPro" id="IPR036388">
    <property type="entry name" value="WH-like_DNA-bd_sf"/>
</dbReference>
<evidence type="ECO:0000256" key="2">
    <source>
        <dbReference type="ARBA" id="ARBA00023125"/>
    </source>
</evidence>
<evidence type="ECO:0000256" key="1">
    <source>
        <dbReference type="ARBA" id="ARBA00023015"/>
    </source>
</evidence>
<dbReference type="GO" id="GO:0003700">
    <property type="term" value="F:DNA-binding transcription factor activity"/>
    <property type="evidence" value="ECO:0007669"/>
    <property type="project" value="InterPro"/>
</dbReference>
<dbReference type="PANTHER" id="PTHR43537:SF49">
    <property type="entry name" value="TRANSCRIPTIONAL REGULATORY PROTEIN"/>
    <property type="match status" value="1"/>
</dbReference>
<organism evidence="5 6">
    <name type="scientific">Marinomonas communis</name>
    <dbReference type="NCBI Taxonomy" id="28254"/>
    <lineage>
        <taxon>Bacteria</taxon>
        <taxon>Pseudomonadati</taxon>
        <taxon>Pseudomonadota</taxon>
        <taxon>Gammaproteobacteria</taxon>
        <taxon>Oceanospirillales</taxon>
        <taxon>Oceanospirillaceae</taxon>
        <taxon>Marinomonas</taxon>
    </lineage>
</organism>
<dbReference type="EMBL" id="SNZA01000001">
    <property type="protein sequence ID" value="TDR14921.1"/>
    <property type="molecule type" value="Genomic_DNA"/>
</dbReference>
<dbReference type="SUPFAM" id="SSF46785">
    <property type="entry name" value="Winged helix' DNA-binding domain"/>
    <property type="match status" value="1"/>
</dbReference>
<name>A0A4V6PXR2_9GAMM</name>
<dbReference type="OrthoDB" id="9799812at2"/>
<dbReference type="PROSITE" id="PS50949">
    <property type="entry name" value="HTH_GNTR"/>
    <property type="match status" value="1"/>
</dbReference>
<dbReference type="Proteomes" id="UP000295729">
    <property type="component" value="Unassembled WGS sequence"/>
</dbReference>
<reference evidence="5 6" key="1">
    <citation type="submission" date="2019-03" db="EMBL/GenBank/DDBJ databases">
        <title>Genomic Encyclopedia of Type Strains, Phase IV (KMG-IV): sequencing the most valuable type-strain genomes for metagenomic binning, comparative biology and taxonomic classification.</title>
        <authorList>
            <person name="Goeker M."/>
        </authorList>
    </citation>
    <scope>NUCLEOTIDE SEQUENCE [LARGE SCALE GENOMIC DNA]</scope>
    <source>
        <strain evidence="5 6">DSM 5604</strain>
    </source>
</reference>
<keyword evidence="6" id="KW-1185">Reference proteome</keyword>
<dbReference type="SUPFAM" id="SSF48008">
    <property type="entry name" value="GntR ligand-binding domain-like"/>
    <property type="match status" value="1"/>
</dbReference>
<evidence type="ECO:0000259" key="4">
    <source>
        <dbReference type="PROSITE" id="PS50949"/>
    </source>
</evidence>